<sequence>MSRWLKYLENTDIFNRGKLKIKSNFVFYNAKENIILNIYDDRGCDIWSDNITRQKVLY</sequence>
<dbReference type="Pfam" id="PF13021">
    <property type="entry name" value="DUF3885"/>
    <property type="match status" value="1"/>
</dbReference>
<dbReference type="RefSeq" id="WP_166036089.1">
    <property type="nucleotide sequence ID" value="NZ_CP049887.1"/>
</dbReference>
<evidence type="ECO:0000259" key="1">
    <source>
        <dbReference type="Pfam" id="PF13021"/>
    </source>
</evidence>
<name>A0A6G8AXW8_9ENTE</name>
<dbReference type="AlphaFoldDB" id="A0A6G8AXW8"/>
<organism evidence="2 3">
    <name type="scientific">Vagococcus hydrophili</name>
    <dbReference type="NCBI Taxonomy" id="2714947"/>
    <lineage>
        <taxon>Bacteria</taxon>
        <taxon>Bacillati</taxon>
        <taxon>Bacillota</taxon>
        <taxon>Bacilli</taxon>
        <taxon>Lactobacillales</taxon>
        <taxon>Enterococcaceae</taxon>
        <taxon>Vagococcus</taxon>
    </lineage>
</organism>
<feature type="domain" description="DUF3885" evidence="1">
    <location>
        <begin position="5"/>
        <end position="58"/>
    </location>
</feature>
<dbReference type="Proteomes" id="UP000501747">
    <property type="component" value="Chromosome"/>
</dbReference>
<evidence type="ECO:0000313" key="3">
    <source>
        <dbReference type="Proteomes" id="UP000501747"/>
    </source>
</evidence>
<protein>
    <submittedName>
        <fullName evidence="2">DUF3885 domain-containing protein</fullName>
    </submittedName>
</protein>
<dbReference type="KEGG" id="vhy:G7082_12360"/>
<keyword evidence="3" id="KW-1185">Reference proteome</keyword>
<gene>
    <name evidence="2" type="ORF">G7082_12360</name>
</gene>
<accession>A0A6G8AXW8</accession>
<evidence type="ECO:0000313" key="2">
    <source>
        <dbReference type="EMBL" id="QIL49809.1"/>
    </source>
</evidence>
<reference evidence="2 3" key="1">
    <citation type="submission" date="2020-03" db="EMBL/GenBank/DDBJ databases">
        <title>Vagococcus sp. nov., isolated from beetles.</title>
        <authorList>
            <person name="Hyun D.-W."/>
            <person name="Bae J.-W."/>
        </authorList>
    </citation>
    <scope>NUCLEOTIDE SEQUENCE [LARGE SCALE GENOMIC DNA]</scope>
    <source>
        <strain evidence="2 3">HDW17B</strain>
    </source>
</reference>
<dbReference type="InterPro" id="IPR024976">
    <property type="entry name" value="DUF3885"/>
</dbReference>
<dbReference type="EMBL" id="CP049887">
    <property type="protein sequence ID" value="QIL49809.1"/>
    <property type="molecule type" value="Genomic_DNA"/>
</dbReference>
<proteinExistence type="predicted"/>